<dbReference type="PANTHER" id="PTHR37302:SF1">
    <property type="entry name" value="PROTEIN DINB"/>
    <property type="match status" value="1"/>
</dbReference>
<name>A0ABD4T611_9CYAN</name>
<dbReference type="Pfam" id="PF05163">
    <property type="entry name" value="DinB"/>
    <property type="match status" value="1"/>
</dbReference>
<dbReference type="GO" id="GO:0046872">
    <property type="term" value="F:metal ion binding"/>
    <property type="evidence" value="ECO:0007669"/>
    <property type="project" value="UniProtKB-KW"/>
</dbReference>
<feature type="binding site" evidence="3">
    <location>
        <position position="134"/>
    </location>
    <ligand>
        <name>a divalent metal cation</name>
        <dbReference type="ChEBI" id="CHEBI:60240"/>
    </ligand>
</feature>
<dbReference type="RefSeq" id="WP_166275540.1">
    <property type="nucleotide sequence ID" value="NZ_JTHE03000079.1"/>
</dbReference>
<keyword evidence="2 3" id="KW-0479">Metal-binding</keyword>
<dbReference type="Gene3D" id="1.20.120.450">
    <property type="entry name" value="dinb family like domain"/>
    <property type="match status" value="1"/>
</dbReference>
<evidence type="ECO:0000313" key="5">
    <source>
        <dbReference type="Proteomes" id="UP000031561"/>
    </source>
</evidence>
<dbReference type="InterPro" id="IPR007837">
    <property type="entry name" value="DinB"/>
</dbReference>
<sequence>MPSANIYPLLAQYNQWMNQKLYGLCAEIPDPVRRKNLGAFFESIHGTLNHILFGDRRWMERFTGKPFAGQLREDLYRNFDELWDQRKITDCEILDWSKTLTSAWLDQPLQWTSSMDGITRTQPKWLLVTHLFNHQTHHRGQLTTLLTQLRYDPGCTDLPWMPRWVEASERV</sequence>
<evidence type="ECO:0000256" key="2">
    <source>
        <dbReference type="ARBA" id="ARBA00022723"/>
    </source>
</evidence>
<gene>
    <name evidence="4" type="ORF">QQ91_0013800</name>
</gene>
<reference evidence="4 5" key="1">
    <citation type="journal article" date="2015" name="Genome Announc.">
        <title>Draft Genome Sequence of Filamentous Marine Cyanobacterium Lyngbya confervoides Strain BDU141951.</title>
        <authorList>
            <person name="Chandrababunaidu M.M."/>
            <person name="Sen D."/>
            <person name="Tripathy S."/>
        </authorList>
    </citation>
    <scope>NUCLEOTIDE SEQUENCE [LARGE SCALE GENOMIC DNA]</scope>
    <source>
        <strain evidence="4 5">BDU141951</strain>
    </source>
</reference>
<dbReference type="PANTHER" id="PTHR37302">
    <property type="entry name" value="SLR1116 PROTEIN"/>
    <property type="match status" value="1"/>
</dbReference>
<evidence type="ECO:0000313" key="4">
    <source>
        <dbReference type="EMBL" id="MCM1983891.1"/>
    </source>
</evidence>
<dbReference type="Proteomes" id="UP000031561">
    <property type="component" value="Unassembled WGS sequence"/>
</dbReference>
<protein>
    <submittedName>
        <fullName evidence="4">DinB family protein</fullName>
    </submittedName>
</protein>
<feature type="binding site" evidence="3">
    <location>
        <position position="50"/>
    </location>
    <ligand>
        <name>a divalent metal cation</name>
        <dbReference type="ChEBI" id="CHEBI:60240"/>
    </ligand>
</feature>
<feature type="binding site" evidence="3">
    <location>
        <position position="138"/>
    </location>
    <ligand>
        <name>a divalent metal cation</name>
        <dbReference type="ChEBI" id="CHEBI:60240"/>
    </ligand>
</feature>
<comment type="similarity">
    <text evidence="1">Belongs to the DinB family.</text>
</comment>
<dbReference type="EMBL" id="JTHE03000079">
    <property type="protein sequence ID" value="MCM1983891.1"/>
    <property type="molecule type" value="Genomic_DNA"/>
</dbReference>
<proteinExistence type="inferred from homology"/>
<comment type="caution">
    <text evidence="4">The sequence shown here is derived from an EMBL/GenBank/DDBJ whole genome shotgun (WGS) entry which is preliminary data.</text>
</comment>
<organism evidence="4 5">
    <name type="scientific">Lyngbya confervoides BDU141951</name>
    <dbReference type="NCBI Taxonomy" id="1574623"/>
    <lineage>
        <taxon>Bacteria</taxon>
        <taxon>Bacillati</taxon>
        <taxon>Cyanobacteriota</taxon>
        <taxon>Cyanophyceae</taxon>
        <taxon>Oscillatoriophycideae</taxon>
        <taxon>Oscillatoriales</taxon>
        <taxon>Microcoleaceae</taxon>
        <taxon>Lyngbya</taxon>
    </lineage>
</organism>
<dbReference type="SUPFAM" id="SSF109854">
    <property type="entry name" value="DinB/YfiT-like putative metalloenzymes"/>
    <property type="match status" value="1"/>
</dbReference>
<evidence type="ECO:0000256" key="3">
    <source>
        <dbReference type="PIRSR" id="PIRSR607837-1"/>
    </source>
</evidence>
<accession>A0ABD4T611</accession>
<dbReference type="AlphaFoldDB" id="A0ABD4T611"/>
<evidence type="ECO:0000256" key="1">
    <source>
        <dbReference type="ARBA" id="ARBA00008635"/>
    </source>
</evidence>
<dbReference type="InterPro" id="IPR034660">
    <property type="entry name" value="DinB/YfiT-like"/>
</dbReference>
<keyword evidence="5" id="KW-1185">Reference proteome</keyword>